<comment type="cofactor">
    <cofactor evidence="1">
        <name>Mg(2+)</name>
        <dbReference type="ChEBI" id="CHEBI:18420"/>
    </cofactor>
</comment>
<keyword evidence="12" id="KW-1185">Reference proteome</keyword>
<dbReference type="OrthoDB" id="9791656at2"/>
<dbReference type="GO" id="GO:0110153">
    <property type="term" value="F:RNA NAD-cap (NMN-forming) hydrolase activity"/>
    <property type="evidence" value="ECO:0007669"/>
    <property type="project" value="RHEA"/>
</dbReference>
<dbReference type="InterPro" id="IPR049734">
    <property type="entry name" value="NudC-like_C"/>
</dbReference>
<comment type="catalytic activity">
    <reaction evidence="9">
        <text>a 5'-end NAD(+)-phospho-ribonucleoside in mRNA + H2O = a 5'-end phospho-adenosine-phospho-ribonucleoside in mRNA + beta-nicotinamide D-ribonucleotide + 2 H(+)</text>
        <dbReference type="Rhea" id="RHEA:60876"/>
        <dbReference type="Rhea" id="RHEA-COMP:15698"/>
        <dbReference type="Rhea" id="RHEA-COMP:15719"/>
        <dbReference type="ChEBI" id="CHEBI:14649"/>
        <dbReference type="ChEBI" id="CHEBI:15377"/>
        <dbReference type="ChEBI" id="CHEBI:15378"/>
        <dbReference type="ChEBI" id="CHEBI:144029"/>
        <dbReference type="ChEBI" id="CHEBI:144051"/>
    </reaction>
    <physiologicalReaction direction="left-to-right" evidence="9">
        <dbReference type="Rhea" id="RHEA:60877"/>
    </physiologicalReaction>
</comment>
<dbReference type="InterPro" id="IPR000086">
    <property type="entry name" value="NUDIX_hydrolase_dom"/>
</dbReference>
<dbReference type="PROSITE" id="PS51462">
    <property type="entry name" value="NUDIX"/>
    <property type="match status" value="1"/>
</dbReference>
<keyword evidence="7" id="KW-0460">Magnesium</keyword>
<organism evidence="11 12">
    <name type="scientific">Marinicauda pacifica</name>
    <dbReference type="NCBI Taxonomy" id="1133559"/>
    <lineage>
        <taxon>Bacteria</taxon>
        <taxon>Pseudomonadati</taxon>
        <taxon>Pseudomonadota</taxon>
        <taxon>Alphaproteobacteria</taxon>
        <taxon>Maricaulales</taxon>
        <taxon>Maricaulaceae</taxon>
        <taxon>Marinicauda</taxon>
    </lineage>
</organism>
<evidence type="ECO:0000256" key="4">
    <source>
        <dbReference type="ARBA" id="ARBA00012381"/>
    </source>
</evidence>
<comment type="caution">
    <text evidence="11">The sequence shown here is derived from an EMBL/GenBank/DDBJ whole genome shotgun (WGS) entry which is preliminary data.</text>
</comment>
<evidence type="ECO:0000256" key="1">
    <source>
        <dbReference type="ARBA" id="ARBA00001946"/>
    </source>
</evidence>
<gene>
    <name evidence="11" type="primary">nudC</name>
    <name evidence="11" type="ORF">E5162_07145</name>
</gene>
<dbReference type="InterPro" id="IPR020084">
    <property type="entry name" value="NUDIX_hydrolase_CS"/>
</dbReference>
<feature type="domain" description="Nudix hydrolase" evidence="10">
    <location>
        <begin position="157"/>
        <end position="279"/>
    </location>
</feature>
<dbReference type="Pfam" id="PF09297">
    <property type="entry name" value="Zn_ribbon_NUD"/>
    <property type="match status" value="1"/>
</dbReference>
<keyword evidence="6 11" id="KW-0378">Hydrolase</keyword>
<dbReference type="Proteomes" id="UP000305451">
    <property type="component" value="Unassembled WGS sequence"/>
</dbReference>
<evidence type="ECO:0000256" key="2">
    <source>
        <dbReference type="ARBA" id="ARBA00001947"/>
    </source>
</evidence>
<dbReference type="Pfam" id="PF00293">
    <property type="entry name" value="NUDIX"/>
    <property type="match status" value="1"/>
</dbReference>
<evidence type="ECO:0000256" key="6">
    <source>
        <dbReference type="ARBA" id="ARBA00022801"/>
    </source>
</evidence>
<dbReference type="GO" id="GO:0019677">
    <property type="term" value="P:NAD+ catabolic process"/>
    <property type="evidence" value="ECO:0007669"/>
    <property type="project" value="TreeGrafter"/>
</dbReference>
<reference evidence="11 12" key="1">
    <citation type="journal article" date="2013" name="Int. J. Syst. Evol. Microbiol.">
        <title>Marinicauda pacifica gen. nov., sp. nov., a prosthecate alphaproteobacterium of the family Hyphomonadaceae isolated from deep seawater.</title>
        <authorList>
            <person name="Zhang X.Y."/>
            <person name="Li G.W."/>
            <person name="Wang C.S."/>
            <person name="Zhang Y.J."/>
            <person name="Xu X.W."/>
            <person name="Li H."/>
            <person name="Liu A."/>
            <person name="Liu C."/>
            <person name="Xie B.B."/>
            <person name="Qin Q.L."/>
            <person name="Xu Z."/>
            <person name="Chen X.L."/>
            <person name="Zhou B.C."/>
            <person name="Zhang Y.Z."/>
        </authorList>
    </citation>
    <scope>NUCLEOTIDE SEQUENCE [LARGE SCALE GENOMIC DNA]</scope>
    <source>
        <strain evidence="11 12">P-1 km-3</strain>
    </source>
</reference>
<evidence type="ECO:0000313" key="11">
    <source>
        <dbReference type="EMBL" id="TGY92840.1"/>
    </source>
</evidence>
<dbReference type="PANTHER" id="PTHR42904:SF6">
    <property type="entry name" value="NAD-CAPPED RNA HYDROLASE NUDT12"/>
    <property type="match status" value="1"/>
</dbReference>
<dbReference type="CDD" id="cd03429">
    <property type="entry name" value="NUDIX_NADH_pyrophosphatase_Nudt13"/>
    <property type="match status" value="1"/>
</dbReference>
<dbReference type="RefSeq" id="WP_135944379.1">
    <property type="nucleotide sequence ID" value="NZ_BMEI01000002.1"/>
</dbReference>
<accession>A0A4S2HAA0</accession>
<keyword evidence="5" id="KW-0479">Metal-binding</keyword>
<dbReference type="NCBIfam" id="NF001299">
    <property type="entry name" value="PRK00241.1"/>
    <property type="match status" value="1"/>
</dbReference>
<dbReference type="Gene3D" id="3.90.79.10">
    <property type="entry name" value="Nucleoside Triphosphate Pyrophosphohydrolase"/>
    <property type="match status" value="1"/>
</dbReference>
<evidence type="ECO:0000256" key="8">
    <source>
        <dbReference type="ARBA" id="ARBA00023027"/>
    </source>
</evidence>
<evidence type="ECO:0000256" key="3">
    <source>
        <dbReference type="ARBA" id="ARBA00009595"/>
    </source>
</evidence>
<dbReference type="GO" id="GO:0006742">
    <property type="term" value="P:NADP+ catabolic process"/>
    <property type="evidence" value="ECO:0007669"/>
    <property type="project" value="TreeGrafter"/>
</dbReference>
<sequence>MTDLRPLTFTASPLDFSGLERADQAWIETQRLDDSAKVLLLHKGSLATDSAGDPFVVRAREADDLPIARPGLVFLGRWDSTPWFCAALEPGSVPDGLNFRVAAMRAEPDFACLMGRAASLLAWHGRRRFCSNCGHENRAGVGGLKLDCGSCGMEHFPRVDPSVIMLPFSGDRCVLGRQASWPPGMYATLAGFMEPGETIEEACARETREEIGRRVLHARYVASQPWPFPSSLMIGLMAEIDEGELFPDDDIEDAKWFTRPQVRELYEENNWAPKHFSISRLLIETWLAGEES</sequence>
<dbReference type="Gene3D" id="3.90.79.20">
    <property type="match status" value="1"/>
</dbReference>
<dbReference type="InterPro" id="IPR015376">
    <property type="entry name" value="Znr_NADH_PPase"/>
</dbReference>
<evidence type="ECO:0000256" key="7">
    <source>
        <dbReference type="ARBA" id="ARBA00022842"/>
    </source>
</evidence>
<dbReference type="GO" id="GO:0046872">
    <property type="term" value="F:metal ion binding"/>
    <property type="evidence" value="ECO:0007669"/>
    <property type="project" value="UniProtKB-KW"/>
</dbReference>
<dbReference type="EC" id="3.6.1.22" evidence="4"/>
<dbReference type="GO" id="GO:0035529">
    <property type="term" value="F:NADH pyrophosphatase activity"/>
    <property type="evidence" value="ECO:0007669"/>
    <property type="project" value="TreeGrafter"/>
</dbReference>
<evidence type="ECO:0000256" key="9">
    <source>
        <dbReference type="ARBA" id="ARBA00023679"/>
    </source>
</evidence>
<evidence type="ECO:0000259" key="10">
    <source>
        <dbReference type="PROSITE" id="PS51462"/>
    </source>
</evidence>
<evidence type="ECO:0000256" key="5">
    <source>
        <dbReference type="ARBA" id="ARBA00022723"/>
    </source>
</evidence>
<dbReference type="InterPro" id="IPR015375">
    <property type="entry name" value="NADH_PPase-like_N"/>
</dbReference>
<proteinExistence type="inferred from homology"/>
<evidence type="ECO:0000313" key="12">
    <source>
        <dbReference type="Proteomes" id="UP000305451"/>
    </source>
</evidence>
<name>A0A4S2HAA0_9PROT</name>
<comment type="cofactor">
    <cofactor evidence="2">
        <name>Zn(2+)</name>
        <dbReference type="ChEBI" id="CHEBI:29105"/>
    </cofactor>
</comment>
<dbReference type="InterPro" id="IPR015797">
    <property type="entry name" value="NUDIX_hydrolase-like_dom_sf"/>
</dbReference>
<dbReference type="AlphaFoldDB" id="A0A4S2HAA0"/>
<comment type="similarity">
    <text evidence="3">Belongs to the Nudix hydrolase family. NudC subfamily.</text>
</comment>
<dbReference type="SUPFAM" id="SSF55811">
    <property type="entry name" value="Nudix"/>
    <property type="match status" value="1"/>
</dbReference>
<dbReference type="GO" id="GO:0005829">
    <property type="term" value="C:cytosol"/>
    <property type="evidence" value="ECO:0007669"/>
    <property type="project" value="TreeGrafter"/>
</dbReference>
<dbReference type="EMBL" id="SRXV01000002">
    <property type="protein sequence ID" value="TGY92840.1"/>
    <property type="molecule type" value="Genomic_DNA"/>
</dbReference>
<dbReference type="Pfam" id="PF09296">
    <property type="entry name" value="NUDIX-like"/>
    <property type="match status" value="1"/>
</dbReference>
<keyword evidence="8" id="KW-0520">NAD</keyword>
<dbReference type="InterPro" id="IPR050241">
    <property type="entry name" value="NAD-cap_RNA_hydrolase_NudC"/>
</dbReference>
<protein>
    <recommendedName>
        <fullName evidence="4">NAD(+) diphosphatase</fullName>
        <ecNumber evidence="4">3.6.1.22</ecNumber>
    </recommendedName>
</protein>
<dbReference type="PROSITE" id="PS00893">
    <property type="entry name" value="NUDIX_BOX"/>
    <property type="match status" value="1"/>
</dbReference>
<dbReference type="PANTHER" id="PTHR42904">
    <property type="entry name" value="NUDIX HYDROLASE, NUDC SUBFAMILY"/>
    <property type="match status" value="1"/>
</dbReference>